<dbReference type="GO" id="GO:0006412">
    <property type="term" value="P:translation"/>
    <property type="evidence" value="ECO:0007669"/>
    <property type="project" value="UniProtKB-UniRule"/>
</dbReference>
<dbReference type="InterPro" id="IPR005825">
    <property type="entry name" value="Ribosomal_uL24_CS"/>
</dbReference>
<dbReference type="NCBIfam" id="TIGR01079">
    <property type="entry name" value="rplX_bact"/>
    <property type="match status" value="1"/>
</dbReference>
<comment type="function">
    <text evidence="5">One of two assembly initiator proteins, it binds directly to the 5'-end of the 23S rRNA, where it nucleates assembly of the 50S subunit.</text>
</comment>
<evidence type="ECO:0000256" key="4">
    <source>
        <dbReference type="ARBA" id="ARBA00035206"/>
    </source>
</evidence>
<dbReference type="AlphaFoldDB" id="A0A0G0FWJ9"/>
<keyword evidence="5" id="KW-0699">rRNA-binding</keyword>
<comment type="subunit">
    <text evidence="5">Part of the 50S ribosomal subunit.</text>
</comment>
<dbReference type="SMART" id="SM00739">
    <property type="entry name" value="KOW"/>
    <property type="match status" value="1"/>
</dbReference>
<dbReference type="PROSITE" id="PS01108">
    <property type="entry name" value="RIBOSOMAL_L24"/>
    <property type="match status" value="1"/>
</dbReference>
<evidence type="ECO:0000256" key="2">
    <source>
        <dbReference type="ARBA" id="ARBA00022980"/>
    </source>
</evidence>
<evidence type="ECO:0000256" key="1">
    <source>
        <dbReference type="ARBA" id="ARBA00010618"/>
    </source>
</evidence>
<gene>
    <name evidence="5" type="primary">rplX</name>
    <name evidence="8" type="ORF">US31_C0007G0011</name>
</gene>
<sequence length="106" mass="11611">MKLKKGDTVLIIAGKDKGKRANIEKSVPQKNKIVVTGVNISKHHLKSTRKNPHGGIMDKLAPIDVSNAILVCPHCSKPSRIGYKIIQDKNTKKKARICKSCQGDLS</sequence>
<evidence type="ECO:0000256" key="3">
    <source>
        <dbReference type="ARBA" id="ARBA00023274"/>
    </source>
</evidence>
<keyword evidence="5" id="KW-0694">RNA-binding</keyword>
<dbReference type="Proteomes" id="UP000034508">
    <property type="component" value="Unassembled WGS sequence"/>
</dbReference>
<dbReference type="GO" id="GO:1990904">
    <property type="term" value="C:ribonucleoprotein complex"/>
    <property type="evidence" value="ECO:0007669"/>
    <property type="project" value="UniProtKB-KW"/>
</dbReference>
<dbReference type="GO" id="GO:0003735">
    <property type="term" value="F:structural constituent of ribosome"/>
    <property type="evidence" value="ECO:0007669"/>
    <property type="project" value="InterPro"/>
</dbReference>
<dbReference type="CDD" id="cd06089">
    <property type="entry name" value="KOW_RPL26"/>
    <property type="match status" value="1"/>
</dbReference>
<comment type="caution">
    <text evidence="8">The sequence shown here is derived from an EMBL/GenBank/DDBJ whole genome shotgun (WGS) entry which is preliminary data.</text>
</comment>
<dbReference type="GO" id="GO:0019843">
    <property type="term" value="F:rRNA binding"/>
    <property type="evidence" value="ECO:0007669"/>
    <property type="project" value="UniProtKB-UniRule"/>
</dbReference>
<dbReference type="PATRIC" id="fig|1618331.3.peg.487"/>
<dbReference type="Pfam" id="PF00467">
    <property type="entry name" value="KOW"/>
    <property type="match status" value="1"/>
</dbReference>
<dbReference type="EMBL" id="LBSM01000007">
    <property type="protein sequence ID" value="KKQ18205.1"/>
    <property type="molecule type" value="Genomic_DNA"/>
</dbReference>
<dbReference type="Pfam" id="PF17136">
    <property type="entry name" value="ribosomal_L24"/>
    <property type="match status" value="1"/>
</dbReference>
<dbReference type="PANTHER" id="PTHR12903">
    <property type="entry name" value="MITOCHONDRIAL RIBOSOMAL PROTEIN L24"/>
    <property type="match status" value="1"/>
</dbReference>
<dbReference type="SUPFAM" id="SSF50104">
    <property type="entry name" value="Translation proteins SH3-like domain"/>
    <property type="match status" value="1"/>
</dbReference>
<reference evidence="8 9" key="1">
    <citation type="journal article" date="2015" name="Nature">
        <title>rRNA introns, odd ribosomes, and small enigmatic genomes across a large radiation of phyla.</title>
        <authorList>
            <person name="Brown C.T."/>
            <person name="Hug L.A."/>
            <person name="Thomas B.C."/>
            <person name="Sharon I."/>
            <person name="Castelle C.J."/>
            <person name="Singh A."/>
            <person name="Wilkins M.J."/>
            <person name="Williams K.H."/>
            <person name="Banfield J.F."/>
        </authorList>
    </citation>
    <scope>NUCLEOTIDE SEQUENCE [LARGE SCALE GENOMIC DNA]</scope>
</reference>
<dbReference type="GO" id="GO:0005840">
    <property type="term" value="C:ribosome"/>
    <property type="evidence" value="ECO:0007669"/>
    <property type="project" value="UniProtKB-KW"/>
</dbReference>
<dbReference type="InterPro" id="IPR005824">
    <property type="entry name" value="KOW"/>
</dbReference>
<evidence type="ECO:0000256" key="6">
    <source>
        <dbReference type="RuleBase" id="RU003477"/>
    </source>
</evidence>
<evidence type="ECO:0000313" key="9">
    <source>
        <dbReference type="Proteomes" id="UP000034508"/>
    </source>
</evidence>
<dbReference type="InterPro" id="IPR014722">
    <property type="entry name" value="Rib_uL2_dom2"/>
</dbReference>
<dbReference type="InterPro" id="IPR041988">
    <property type="entry name" value="Ribosomal_uL24_KOW"/>
</dbReference>
<dbReference type="InterPro" id="IPR008991">
    <property type="entry name" value="Translation_prot_SH3-like_sf"/>
</dbReference>
<keyword evidence="3 5" id="KW-0687">Ribonucleoprotein</keyword>
<accession>A0A0G0FWJ9</accession>
<evidence type="ECO:0000259" key="7">
    <source>
        <dbReference type="SMART" id="SM00739"/>
    </source>
</evidence>
<dbReference type="HAMAP" id="MF_01326_B">
    <property type="entry name" value="Ribosomal_uL24_B"/>
    <property type="match status" value="1"/>
</dbReference>
<name>A0A0G0FWJ9_9BACT</name>
<keyword evidence="2 5" id="KW-0689">Ribosomal protein</keyword>
<evidence type="ECO:0000256" key="5">
    <source>
        <dbReference type="HAMAP-Rule" id="MF_01326"/>
    </source>
</evidence>
<dbReference type="InterPro" id="IPR057264">
    <property type="entry name" value="Ribosomal_uL24_C"/>
</dbReference>
<organism evidence="8 9">
    <name type="scientific">Berkelbacteria bacterium GW2011_GWA1_36_9</name>
    <dbReference type="NCBI Taxonomy" id="1618331"/>
    <lineage>
        <taxon>Bacteria</taxon>
        <taxon>Candidatus Berkelbacteria</taxon>
    </lineage>
</organism>
<comment type="function">
    <text evidence="5">One of the proteins that surrounds the polypeptide exit tunnel on the outside of the subunit.</text>
</comment>
<evidence type="ECO:0000313" key="8">
    <source>
        <dbReference type="EMBL" id="KKQ18205.1"/>
    </source>
</evidence>
<comment type="similarity">
    <text evidence="1 5 6">Belongs to the universal ribosomal protein uL24 family.</text>
</comment>
<dbReference type="InterPro" id="IPR003256">
    <property type="entry name" value="Ribosomal_uL24"/>
</dbReference>
<protein>
    <recommendedName>
        <fullName evidence="4 5">Large ribosomal subunit protein uL24</fullName>
    </recommendedName>
</protein>
<dbReference type="Gene3D" id="2.30.30.30">
    <property type="match status" value="1"/>
</dbReference>
<feature type="domain" description="KOW" evidence="7">
    <location>
        <begin position="2"/>
        <end position="29"/>
    </location>
</feature>
<proteinExistence type="inferred from homology"/>